<keyword evidence="3" id="KW-1185">Reference proteome</keyword>
<dbReference type="EMBL" id="JAJFZV010000004">
    <property type="protein sequence ID" value="MCC3297075.1"/>
    <property type="molecule type" value="Genomic_DNA"/>
</dbReference>
<dbReference type="InterPro" id="IPR029447">
    <property type="entry name" value="DUF4439"/>
</dbReference>
<sequence length="358" mass="36347">MNKRPSPLNTAAARPSRAAAAAGVLRRTVLLALLACVVASFGLTAGTRAEADRPRTFSEQALNEAFATARVLAADATGLAVPAPAAAEMKLQAQTLTEQALLLSGPGGTARQAGAPADAGSSGESPVTYVQALQAAARTNLEAAGRADYGTARLLASVGAGQLLLAQRAADVLGENSEPLQESGWTPVLEESAARCTNSDAASDRTQLRDRPGAAESLRAVLDAEFGAVYAYEVAQAQGGRSIAVLGQTAAEHRAAHLKAGEDGVRHLPSLCLPAVSPLPAYSLTADFFADPSGSLSAMEAALPGIYADLAGSSDGALRSWAIDRLVQTSLAAYSDSRLPPASPGITADPASLPWAAG</sequence>
<dbReference type="Pfam" id="PF14530">
    <property type="entry name" value="DUF4439"/>
    <property type="match status" value="1"/>
</dbReference>
<evidence type="ECO:0000313" key="2">
    <source>
        <dbReference type="EMBL" id="MCC3297075.1"/>
    </source>
</evidence>
<dbReference type="RefSeq" id="WP_227894825.1">
    <property type="nucleotide sequence ID" value="NZ_CP099466.1"/>
</dbReference>
<gene>
    <name evidence="2" type="ORF">LJ757_04545</name>
</gene>
<proteinExistence type="predicted"/>
<organism evidence="2 3">
    <name type="scientific">Arthrobacter caoxuetaonis</name>
    <dbReference type="NCBI Taxonomy" id="2886935"/>
    <lineage>
        <taxon>Bacteria</taxon>
        <taxon>Bacillati</taxon>
        <taxon>Actinomycetota</taxon>
        <taxon>Actinomycetes</taxon>
        <taxon>Micrococcales</taxon>
        <taxon>Micrococcaceae</taxon>
        <taxon>Arthrobacter</taxon>
    </lineage>
</organism>
<dbReference type="Gene3D" id="1.20.1260.10">
    <property type="match status" value="1"/>
</dbReference>
<dbReference type="Proteomes" id="UP001139158">
    <property type="component" value="Unassembled WGS sequence"/>
</dbReference>
<reference evidence="2" key="1">
    <citation type="submission" date="2021-10" db="EMBL/GenBank/DDBJ databases">
        <title>Novel species in genus Arthrobacter.</title>
        <authorList>
            <person name="Liu Y."/>
        </authorList>
    </citation>
    <scope>NUCLEOTIDE SEQUENCE</scope>
    <source>
        <strain evidence="2">Zg-Y453</strain>
    </source>
</reference>
<evidence type="ECO:0000313" key="3">
    <source>
        <dbReference type="Proteomes" id="UP001139158"/>
    </source>
</evidence>
<dbReference type="SUPFAM" id="SSF47240">
    <property type="entry name" value="Ferritin-like"/>
    <property type="match status" value="1"/>
</dbReference>
<dbReference type="AlphaFoldDB" id="A0A9X1MD69"/>
<protein>
    <submittedName>
        <fullName evidence="2">Ferritin-like domain-containing protein</fullName>
    </submittedName>
</protein>
<name>A0A9X1MD69_9MICC</name>
<accession>A0A9X1MD69</accession>
<dbReference type="InterPro" id="IPR009078">
    <property type="entry name" value="Ferritin-like_SF"/>
</dbReference>
<feature type="domain" description="DUF4439" evidence="1">
    <location>
        <begin position="218"/>
        <end position="346"/>
    </location>
</feature>
<dbReference type="InterPro" id="IPR012347">
    <property type="entry name" value="Ferritin-like"/>
</dbReference>
<evidence type="ECO:0000259" key="1">
    <source>
        <dbReference type="Pfam" id="PF14530"/>
    </source>
</evidence>
<comment type="caution">
    <text evidence="2">The sequence shown here is derived from an EMBL/GenBank/DDBJ whole genome shotgun (WGS) entry which is preliminary data.</text>
</comment>